<organism evidence="1 2">
    <name type="scientific">Maritimibacter dapengensis</name>
    <dbReference type="NCBI Taxonomy" id="2836868"/>
    <lineage>
        <taxon>Bacteria</taxon>
        <taxon>Pseudomonadati</taxon>
        <taxon>Pseudomonadota</taxon>
        <taxon>Alphaproteobacteria</taxon>
        <taxon>Rhodobacterales</taxon>
        <taxon>Roseobacteraceae</taxon>
        <taxon>Maritimibacter</taxon>
    </lineage>
</organism>
<protein>
    <submittedName>
        <fullName evidence="1">Uncharacterized protein</fullName>
    </submittedName>
</protein>
<keyword evidence="2" id="KW-1185">Reference proteome</keyword>
<dbReference type="Proteomes" id="UP000756530">
    <property type="component" value="Unassembled WGS sequence"/>
</dbReference>
<dbReference type="EMBL" id="JAHUZE010000002">
    <property type="protein sequence ID" value="MBV7378620.1"/>
    <property type="molecule type" value="Genomic_DNA"/>
</dbReference>
<evidence type="ECO:0000313" key="2">
    <source>
        <dbReference type="Proteomes" id="UP000756530"/>
    </source>
</evidence>
<evidence type="ECO:0000313" key="1">
    <source>
        <dbReference type="EMBL" id="MBV7378620.1"/>
    </source>
</evidence>
<sequence>MDGSLLDDRRGGAAVGRLMDLGAIEAGAVLCLRLWHEAPASPARMDFERDMGRFGGRAALEAIGGICAIWQDFGRRPMVRHHLRCDCLGADEACLAHMVQAALLGDRDDAMMLATLMVRADYAPGVVAYAERAGAALARLAATPVAGEAQGCRLH</sequence>
<name>A0ABS6T0A4_9RHOB</name>
<comment type="caution">
    <text evidence="1">The sequence shown here is derived from an EMBL/GenBank/DDBJ whole genome shotgun (WGS) entry which is preliminary data.</text>
</comment>
<reference evidence="1 2" key="1">
    <citation type="submission" date="2021-05" db="EMBL/GenBank/DDBJ databases">
        <title>Culturable bacteria isolated from Daya Bay.</title>
        <authorList>
            <person name="Zheng W."/>
            <person name="Yu S."/>
            <person name="Huang Y."/>
        </authorList>
    </citation>
    <scope>NUCLEOTIDE SEQUENCE [LARGE SCALE GENOMIC DNA]</scope>
    <source>
        <strain evidence="1 2">DP4N28-5</strain>
    </source>
</reference>
<proteinExistence type="predicted"/>
<dbReference type="RefSeq" id="WP_218391811.1">
    <property type="nucleotide sequence ID" value="NZ_JAHUZE010000002.1"/>
</dbReference>
<accession>A0ABS6T0A4</accession>
<gene>
    <name evidence="1" type="ORF">KJP28_06745</name>
</gene>